<feature type="compositionally biased region" description="Low complexity" evidence="1">
    <location>
        <begin position="286"/>
        <end position="298"/>
    </location>
</feature>
<evidence type="ECO:0000313" key="2">
    <source>
        <dbReference type="EMBL" id="MBG6123182.1"/>
    </source>
</evidence>
<dbReference type="AlphaFoldDB" id="A0A931DZA4"/>
<name>A0A931DZA4_9CORY</name>
<dbReference type="EMBL" id="JADOUE010000001">
    <property type="protein sequence ID" value="MBG6123182.1"/>
    <property type="molecule type" value="Genomic_DNA"/>
</dbReference>
<dbReference type="Gene3D" id="3.40.50.720">
    <property type="entry name" value="NAD(P)-binding Rossmann-like Domain"/>
    <property type="match status" value="1"/>
</dbReference>
<feature type="region of interest" description="Disordered" evidence="1">
    <location>
        <begin position="286"/>
        <end position="315"/>
    </location>
</feature>
<evidence type="ECO:0000313" key="3">
    <source>
        <dbReference type="Proteomes" id="UP000658613"/>
    </source>
</evidence>
<gene>
    <name evidence="2" type="ORF">IW254_002151</name>
</gene>
<sequence length="315" mass="33591">MNSEVRTVRFAPGVRVLRRDESTIQFGVDATRSGAINVPADQALAVFERAHDPIDVEDLVSSCADLDGMTPTSARELIDDLVAYRILVPAVSHRVLLLGRSALAGQIASALQALGISVRMPVSGETIAGFLDRTDSDAPILIVDQLADTPQISRMLTFHTGWRIPVATVDARVRVGPLSYGPHGPCPMCAHLADTAHDEQWHNISVSAAATPARLDPSVVLSGAMLATVITRRILGIPDPPGVAAPAPVPGHVFTADPFGMPMVTQRLDHPHPLCPVCFLRHSPTAQTETDQTDTAQTETDHSRNGARTARTSSP</sequence>
<organism evidence="2 3">
    <name type="scientific">Corynebacterium aquatimens</name>
    <dbReference type="NCBI Taxonomy" id="1190508"/>
    <lineage>
        <taxon>Bacteria</taxon>
        <taxon>Bacillati</taxon>
        <taxon>Actinomycetota</taxon>
        <taxon>Actinomycetes</taxon>
        <taxon>Mycobacteriales</taxon>
        <taxon>Corynebacteriaceae</taxon>
        <taxon>Corynebacterium</taxon>
    </lineage>
</organism>
<keyword evidence="3" id="KW-1185">Reference proteome</keyword>
<accession>A0A931DZA4</accession>
<evidence type="ECO:0008006" key="4">
    <source>
        <dbReference type="Google" id="ProtNLM"/>
    </source>
</evidence>
<evidence type="ECO:0000256" key="1">
    <source>
        <dbReference type="SAM" id="MobiDB-lite"/>
    </source>
</evidence>
<dbReference type="Proteomes" id="UP000658613">
    <property type="component" value="Unassembled WGS sequence"/>
</dbReference>
<dbReference type="RefSeq" id="WP_196825449.1">
    <property type="nucleotide sequence ID" value="NZ_CP046980.1"/>
</dbReference>
<proteinExistence type="predicted"/>
<comment type="caution">
    <text evidence="2">The sequence shown here is derived from an EMBL/GenBank/DDBJ whole genome shotgun (WGS) entry which is preliminary data.</text>
</comment>
<protein>
    <recommendedName>
        <fullName evidence="4">Bacteriocin biosynthesis cyclodehydratase domain-containing protein</fullName>
    </recommendedName>
</protein>
<reference evidence="2" key="1">
    <citation type="submission" date="2020-11" db="EMBL/GenBank/DDBJ databases">
        <title>Sequencing the genomes of 1000 actinobacteria strains.</title>
        <authorList>
            <person name="Klenk H.-P."/>
        </authorList>
    </citation>
    <scope>NUCLEOTIDE SEQUENCE</scope>
    <source>
        <strain evidence="2">DSM 45632</strain>
    </source>
</reference>